<evidence type="ECO:0000256" key="5">
    <source>
        <dbReference type="ARBA" id="ARBA00037900"/>
    </source>
</evidence>
<reference evidence="10" key="1">
    <citation type="submission" date="2021-01" db="EMBL/GenBank/DDBJ databases">
        <title>Modified the classification status of verrucomicrobia.</title>
        <authorList>
            <person name="Feng X."/>
        </authorList>
    </citation>
    <scope>NUCLEOTIDE SEQUENCE</scope>
    <source>
        <strain evidence="10">KCTC 22201</strain>
    </source>
</reference>
<dbReference type="GO" id="GO:0008936">
    <property type="term" value="F:nicotinamidase activity"/>
    <property type="evidence" value="ECO:0007669"/>
    <property type="project" value="UniProtKB-EC"/>
</dbReference>
<dbReference type="RefSeq" id="WP_200281134.1">
    <property type="nucleotide sequence ID" value="NZ_JAENII010000011.1"/>
</dbReference>
<dbReference type="Gene3D" id="3.40.50.850">
    <property type="entry name" value="Isochorismatase-like"/>
    <property type="match status" value="1"/>
</dbReference>
<dbReference type="SUPFAM" id="SSF52499">
    <property type="entry name" value="Isochorismatase-like hydrolases"/>
    <property type="match status" value="1"/>
</dbReference>
<comment type="similarity">
    <text evidence="1">Belongs to the isochorismatase family.</text>
</comment>
<evidence type="ECO:0000313" key="10">
    <source>
        <dbReference type="EMBL" id="MBK1828195.1"/>
    </source>
</evidence>
<evidence type="ECO:0000256" key="2">
    <source>
        <dbReference type="ARBA" id="ARBA00022642"/>
    </source>
</evidence>
<keyword evidence="4 10" id="KW-0378">Hydrolase</keyword>
<evidence type="ECO:0000256" key="7">
    <source>
        <dbReference type="ARBA" id="ARBA00043224"/>
    </source>
</evidence>
<evidence type="ECO:0000256" key="6">
    <source>
        <dbReference type="ARBA" id="ARBA00039017"/>
    </source>
</evidence>
<dbReference type="Proteomes" id="UP000658278">
    <property type="component" value="Unassembled WGS sequence"/>
</dbReference>
<proteinExistence type="inferred from homology"/>
<name>A0A934RH17_9BACT</name>
<dbReference type="InterPro" id="IPR052347">
    <property type="entry name" value="Isochorismatase_Nicotinamidase"/>
</dbReference>
<dbReference type="InterPro" id="IPR036380">
    <property type="entry name" value="Isochorismatase-like_sf"/>
</dbReference>
<comment type="pathway">
    <text evidence="5">Cofactor biosynthesis; nicotinate biosynthesis; nicotinate from nicotinamide: step 1/1.</text>
</comment>
<evidence type="ECO:0000313" key="11">
    <source>
        <dbReference type="Proteomes" id="UP000658278"/>
    </source>
</evidence>
<dbReference type="NCBIfam" id="NF008623">
    <property type="entry name" value="PRK11609.1"/>
    <property type="match status" value="1"/>
</dbReference>
<dbReference type="GO" id="GO:0019363">
    <property type="term" value="P:pyridine nucleotide biosynthetic process"/>
    <property type="evidence" value="ECO:0007669"/>
    <property type="project" value="UniProtKB-KW"/>
</dbReference>
<gene>
    <name evidence="10" type="primary">pncA</name>
    <name evidence="10" type="ORF">JIN81_14270</name>
</gene>
<evidence type="ECO:0000256" key="4">
    <source>
        <dbReference type="ARBA" id="ARBA00022801"/>
    </source>
</evidence>
<dbReference type="AlphaFoldDB" id="A0A934RH17"/>
<dbReference type="Pfam" id="PF00857">
    <property type="entry name" value="Isochorismatase"/>
    <property type="match status" value="1"/>
</dbReference>
<dbReference type="PANTHER" id="PTHR11080">
    <property type="entry name" value="PYRAZINAMIDASE/NICOTINAMIDASE"/>
    <property type="match status" value="1"/>
</dbReference>
<keyword evidence="3" id="KW-0479">Metal-binding</keyword>
<keyword evidence="2" id="KW-0662">Pyridine nucleotide biosynthesis</keyword>
<accession>A0A934RH17</accession>
<dbReference type="EMBL" id="JAENII010000011">
    <property type="protein sequence ID" value="MBK1828195.1"/>
    <property type="molecule type" value="Genomic_DNA"/>
</dbReference>
<evidence type="ECO:0000256" key="8">
    <source>
        <dbReference type="ARBA" id="ARBA00072277"/>
    </source>
</evidence>
<dbReference type="PANTHER" id="PTHR11080:SF2">
    <property type="entry name" value="LD05707P"/>
    <property type="match status" value="1"/>
</dbReference>
<comment type="caution">
    <text evidence="10">The sequence shown here is derived from an EMBL/GenBank/DDBJ whole genome shotgun (WGS) entry which is preliminary data.</text>
</comment>
<dbReference type="EC" id="3.5.1.19" evidence="6"/>
<organism evidence="10 11">
    <name type="scientific">Haloferula rosea</name>
    <dbReference type="NCBI Taxonomy" id="490093"/>
    <lineage>
        <taxon>Bacteria</taxon>
        <taxon>Pseudomonadati</taxon>
        <taxon>Verrucomicrobiota</taxon>
        <taxon>Verrucomicrobiia</taxon>
        <taxon>Verrucomicrobiales</taxon>
        <taxon>Verrucomicrobiaceae</taxon>
        <taxon>Haloferula</taxon>
    </lineage>
</organism>
<sequence>MKALLVIDIQNDFLPGGTLAVSGSDRVIPLINELMPSYELVVATQDWHPKDHGSFAANHEGRSPGEVVDLDGLDQILWPVHCVAGSEGAEFPESLHTHRIDHIVRKGGDTRVDSYSGFFDNGRRRSTGLAGLLKREGVTEVHLVGVATDYCVKFTALDAVDEGFRTVLVEDACEGVDLKGGDVRMAIEAMESRGVEICSVEEVMAETETLYRPVGPEELTKLVQGSFRSWPPRLPEQPIFYPVTNEGYAEQIAREWNVPDSGSAAVTRFRVKRSFLSKYERKIVGSREHEEYWIPAEDLDEFNRNLDGPIEVIKQLQET</sequence>
<evidence type="ECO:0000256" key="3">
    <source>
        <dbReference type="ARBA" id="ARBA00022723"/>
    </source>
</evidence>
<evidence type="ECO:0000256" key="1">
    <source>
        <dbReference type="ARBA" id="ARBA00006336"/>
    </source>
</evidence>
<dbReference type="InterPro" id="IPR000868">
    <property type="entry name" value="Isochorismatase-like_dom"/>
</dbReference>
<dbReference type="GO" id="GO:0046872">
    <property type="term" value="F:metal ion binding"/>
    <property type="evidence" value="ECO:0007669"/>
    <property type="project" value="UniProtKB-KW"/>
</dbReference>
<dbReference type="CDD" id="cd01011">
    <property type="entry name" value="nicotinamidase"/>
    <property type="match status" value="1"/>
</dbReference>
<evidence type="ECO:0000259" key="9">
    <source>
        <dbReference type="Pfam" id="PF00857"/>
    </source>
</evidence>
<dbReference type="FunFam" id="3.40.50.850:FF:000006">
    <property type="entry name" value="Bifunctional pyrazinamidase/nicotinamidase"/>
    <property type="match status" value="1"/>
</dbReference>
<keyword evidence="11" id="KW-1185">Reference proteome</keyword>
<protein>
    <recommendedName>
        <fullName evidence="8">Nicotinamidase</fullName>
        <ecNumber evidence="6">3.5.1.19</ecNumber>
    </recommendedName>
    <alternativeName>
        <fullName evidence="7">Nicotinamide deamidase</fullName>
    </alternativeName>
</protein>
<feature type="domain" description="Isochorismatase-like" evidence="9">
    <location>
        <begin position="3"/>
        <end position="202"/>
    </location>
</feature>